<comment type="similarity">
    <text evidence="2 4">Belongs to the trans-sulfuration enzymes family.</text>
</comment>
<dbReference type="InterPro" id="IPR054542">
    <property type="entry name" value="Cys_met_metab_PP"/>
</dbReference>
<evidence type="ECO:0000256" key="4">
    <source>
        <dbReference type="RuleBase" id="RU362118"/>
    </source>
</evidence>
<dbReference type="Pfam" id="PF01053">
    <property type="entry name" value="Cys_Met_Meta_PP"/>
    <property type="match status" value="1"/>
</dbReference>
<accession>A0ABX0SJ53</accession>
<protein>
    <submittedName>
        <fullName evidence="5">Cystathionine gamma-synthase</fullName>
        <ecNumber evidence="5">2.5.1.48</ecNumber>
    </submittedName>
</protein>
<organism evidence="5 6">
    <name type="scientific">Brooklawnia cerclae</name>
    <dbReference type="NCBI Taxonomy" id="349934"/>
    <lineage>
        <taxon>Bacteria</taxon>
        <taxon>Bacillati</taxon>
        <taxon>Actinomycetota</taxon>
        <taxon>Actinomycetes</taxon>
        <taxon>Propionibacteriales</taxon>
        <taxon>Propionibacteriaceae</taxon>
        <taxon>Brooklawnia</taxon>
    </lineage>
</organism>
<dbReference type="PANTHER" id="PTHR11808">
    <property type="entry name" value="TRANS-SULFURATION ENZYME FAMILY MEMBER"/>
    <property type="match status" value="1"/>
</dbReference>
<dbReference type="PROSITE" id="PS00868">
    <property type="entry name" value="CYS_MET_METAB_PP"/>
    <property type="match status" value="1"/>
</dbReference>
<evidence type="ECO:0000256" key="1">
    <source>
        <dbReference type="ARBA" id="ARBA00001933"/>
    </source>
</evidence>
<dbReference type="Gene3D" id="3.40.640.10">
    <property type="entry name" value="Type I PLP-dependent aspartate aminotransferase-like (Major domain)"/>
    <property type="match status" value="1"/>
</dbReference>
<sequence length="389" mass="40906">MSGDISQLGRGLRAGLDADQAFRSIVPPIYPGTNFSFESIELRPQYDYSRSGNPTRDLLGEAVATLEGGVKGVITASGLAALTTVFAALVPANGRIVAPHDCYGGTWRLLMHLSGKGSFSVDFVDQTDEDAFRASLDRPCDLLLVETPSNPLLRLVDLRHAADLGHAAGAVVVADNTFCSPVRQRPLEFGCDVVLHSTTKFINGHSDVVGGAVVASDEQRAADLAHWANVLGVTASPLDSWLVLRGLRTIDARVRVHDANAADIVALLSGHAAVSRVHYPGLPDHPGHDIAVRQQHGFGSMISFELTGGRPAAEAFCRGLRIFDIAESLGGVESLVAHPASMTHAAMTPEAQLAAGITPGLLRLSVGIEPSVDLVTDIADGLERAASVG</sequence>
<evidence type="ECO:0000256" key="3">
    <source>
        <dbReference type="ARBA" id="ARBA00022898"/>
    </source>
</evidence>
<dbReference type="Gene3D" id="3.90.1150.10">
    <property type="entry name" value="Aspartate Aminotransferase, domain 1"/>
    <property type="match status" value="1"/>
</dbReference>
<proteinExistence type="inferred from homology"/>
<dbReference type="EC" id="2.5.1.48" evidence="5"/>
<dbReference type="InterPro" id="IPR011821">
    <property type="entry name" value="O_succ_thio_ly"/>
</dbReference>
<dbReference type="Proteomes" id="UP000749311">
    <property type="component" value="Unassembled WGS sequence"/>
</dbReference>
<evidence type="ECO:0000313" key="6">
    <source>
        <dbReference type="Proteomes" id="UP000749311"/>
    </source>
</evidence>
<evidence type="ECO:0000313" key="5">
    <source>
        <dbReference type="EMBL" id="NIH58442.1"/>
    </source>
</evidence>
<dbReference type="PANTHER" id="PTHR11808:SF75">
    <property type="entry name" value="CYSTATHIONINE GAMMA-SYNTHASE"/>
    <property type="match status" value="1"/>
</dbReference>
<dbReference type="InterPro" id="IPR015421">
    <property type="entry name" value="PyrdxlP-dep_Trfase_major"/>
</dbReference>
<evidence type="ECO:0000256" key="2">
    <source>
        <dbReference type="ARBA" id="ARBA00009077"/>
    </source>
</evidence>
<dbReference type="NCBIfam" id="TIGR02080">
    <property type="entry name" value="O_succ_thio_ly"/>
    <property type="match status" value="1"/>
</dbReference>
<dbReference type="EMBL" id="JAAMOZ010000003">
    <property type="protein sequence ID" value="NIH58442.1"/>
    <property type="molecule type" value="Genomic_DNA"/>
</dbReference>
<keyword evidence="6" id="KW-1185">Reference proteome</keyword>
<dbReference type="InterPro" id="IPR015422">
    <property type="entry name" value="PyrdxlP-dep_Trfase_small"/>
</dbReference>
<comment type="cofactor">
    <cofactor evidence="1 4">
        <name>pyridoxal 5'-phosphate</name>
        <dbReference type="ChEBI" id="CHEBI:597326"/>
    </cofactor>
</comment>
<dbReference type="RefSeq" id="WP_167170856.1">
    <property type="nucleotide sequence ID" value="NZ_BAAAOO010000004.1"/>
</dbReference>
<keyword evidence="5" id="KW-0808">Transferase</keyword>
<dbReference type="PIRSF" id="PIRSF001434">
    <property type="entry name" value="CGS"/>
    <property type="match status" value="1"/>
</dbReference>
<dbReference type="GO" id="GO:0003962">
    <property type="term" value="F:cystathionine gamma-synthase activity"/>
    <property type="evidence" value="ECO:0007669"/>
    <property type="project" value="UniProtKB-EC"/>
</dbReference>
<dbReference type="InterPro" id="IPR000277">
    <property type="entry name" value="Cys/Met-Metab_PyrdxlP-dep_enz"/>
</dbReference>
<keyword evidence="3 4" id="KW-0663">Pyridoxal phosphate</keyword>
<name>A0ABX0SJ53_9ACTN</name>
<comment type="caution">
    <text evidence="5">The sequence shown here is derived from an EMBL/GenBank/DDBJ whole genome shotgun (WGS) entry which is preliminary data.</text>
</comment>
<gene>
    <name evidence="5" type="ORF">FB473_003137</name>
</gene>
<dbReference type="CDD" id="cd00614">
    <property type="entry name" value="CGS_like"/>
    <property type="match status" value="1"/>
</dbReference>
<dbReference type="SUPFAM" id="SSF53383">
    <property type="entry name" value="PLP-dependent transferases"/>
    <property type="match status" value="1"/>
</dbReference>
<reference evidence="5 6" key="1">
    <citation type="submission" date="2020-02" db="EMBL/GenBank/DDBJ databases">
        <title>Sequencing the genomes of 1000 actinobacteria strains.</title>
        <authorList>
            <person name="Klenk H.-P."/>
        </authorList>
    </citation>
    <scope>NUCLEOTIDE SEQUENCE [LARGE SCALE GENOMIC DNA]</scope>
    <source>
        <strain evidence="5 6">DSM 19609</strain>
    </source>
</reference>
<dbReference type="InterPro" id="IPR015424">
    <property type="entry name" value="PyrdxlP-dep_Trfase"/>
</dbReference>